<evidence type="ECO:0000313" key="1">
    <source>
        <dbReference type="EMBL" id="MBK9795766.1"/>
    </source>
</evidence>
<reference evidence="1" key="1">
    <citation type="submission" date="2020-10" db="EMBL/GenBank/DDBJ databases">
        <title>Connecting structure to function with the recovery of over 1000 high-quality activated sludge metagenome-assembled genomes encoding full-length rRNA genes using long-read sequencing.</title>
        <authorList>
            <person name="Singleton C.M."/>
            <person name="Petriglieri F."/>
            <person name="Kristensen J.M."/>
            <person name="Kirkegaard R.H."/>
            <person name="Michaelsen T.Y."/>
            <person name="Andersen M.H."/>
            <person name="Karst S.M."/>
            <person name="Dueholm M.S."/>
            <person name="Nielsen P.H."/>
            <person name="Albertsen M."/>
        </authorList>
    </citation>
    <scope>NUCLEOTIDE SEQUENCE</scope>
    <source>
        <strain evidence="1">Skiv_18-Q3-R9-52_MAXAC.067</strain>
    </source>
</reference>
<dbReference type="EMBL" id="JADKIO010000005">
    <property type="protein sequence ID" value="MBK9795766.1"/>
    <property type="molecule type" value="Genomic_DNA"/>
</dbReference>
<comment type="caution">
    <text evidence="1">The sequence shown here is derived from an EMBL/GenBank/DDBJ whole genome shotgun (WGS) entry which is preliminary data.</text>
</comment>
<evidence type="ECO:0000313" key="2">
    <source>
        <dbReference type="Proteomes" id="UP000886657"/>
    </source>
</evidence>
<dbReference type="Gene3D" id="3.40.50.2300">
    <property type="match status" value="1"/>
</dbReference>
<sequence length="169" mass="17645">MCRASVLLATTALAANLAAGEFTPVVKAMEQVFPGNTRYGVVCDYSYCQKQVADLRQALPAGATLTVFDVHHPMHLIPAAEAVLRRGVQLLAILPNDPLVQDGSAHATELVGRMNGSVPAFGTTPAALKNGCALALGPATRGELLVNPNLGNGHQQGSIGPVEIIRMNL</sequence>
<protein>
    <submittedName>
        <fullName evidence="1">Uncharacterized protein</fullName>
    </submittedName>
</protein>
<dbReference type="Proteomes" id="UP000886657">
    <property type="component" value="Unassembled WGS sequence"/>
</dbReference>
<name>A0A9D7XG22_9BACT</name>
<dbReference type="AlphaFoldDB" id="A0A9D7XG22"/>
<accession>A0A9D7XG22</accession>
<proteinExistence type="predicted"/>
<organism evidence="1 2">
    <name type="scientific">Candidatus Geothrix skivensis</name>
    <dbReference type="NCBI Taxonomy" id="2954439"/>
    <lineage>
        <taxon>Bacteria</taxon>
        <taxon>Pseudomonadati</taxon>
        <taxon>Acidobacteriota</taxon>
        <taxon>Holophagae</taxon>
        <taxon>Holophagales</taxon>
        <taxon>Holophagaceae</taxon>
        <taxon>Geothrix</taxon>
    </lineage>
</organism>
<gene>
    <name evidence="1" type="ORF">IPP58_04615</name>
</gene>